<dbReference type="EMBL" id="JAHQZT010000002">
    <property type="protein sequence ID" value="MBV0932084.1"/>
    <property type="molecule type" value="Genomic_DNA"/>
</dbReference>
<dbReference type="Proteomes" id="UP000755551">
    <property type="component" value="Unassembled WGS sequence"/>
</dbReference>
<dbReference type="CDD" id="cd07177">
    <property type="entry name" value="terB_like"/>
    <property type="match status" value="1"/>
</dbReference>
<feature type="transmembrane region" description="Helical" evidence="1">
    <location>
        <begin position="88"/>
        <end position="106"/>
    </location>
</feature>
<accession>A0ABS6M736</accession>
<feature type="transmembrane region" description="Helical" evidence="1">
    <location>
        <begin position="64"/>
        <end position="82"/>
    </location>
</feature>
<organism evidence="2 3">
    <name type="scientific">Marinobacterium weihaiense</name>
    <dbReference type="NCBI Taxonomy" id="2851016"/>
    <lineage>
        <taxon>Bacteria</taxon>
        <taxon>Pseudomonadati</taxon>
        <taxon>Pseudomonadota</taxon>
        <taxon>Gammaproteobacteria</taxon>
        <taxon>Oceanospirillales</taxon>
        <taxon>Oceanospirillaceae</taxon>
        <taxon>Marinobacterium</taxon>
    </lineage>
</organism>
<keyword evidence="1" id="KW-1133">Transmembrane helix</keyword>
<keyword evidence="1" id="KW-0472">Membrane</keyword>
<name>A0ABS6M736_9GAMM</name>
<proteinExistence type="predicted"/>
<evidence type="ECO:0000313" key="2">
    <source>
        <dbReference type="EMBL" id="MBV0932084.1"/>
    </source>
</evidence>
<protein>
    <recommendedName>
        <fullName evidence="4">Tellurite resistance protein TerB</fullName>
    </recommendedName>
</protein>
<evidence type="ECO:0000256" key="1">
    <source>
        <dbReference type="SAM" id="Phobius"/>
    </source>
</evidence>
<sequence length="302" mass="32323">MTQTDDMTWSDGIEQVVANDLRFKAQLDIGEEAFASLKLKRYLLDALDAGNGAITGAAIAKSSFVASTFFAPSGLLGALGLGTAVTPLGWAIAAGALGAGLSVIIGKKFVRGNSSRVKVIPEFINTPLDLLAVGLFDMIATLGMKLAAIDAPVDDAERALISHYFVNDWGYDADFVQAGLAKISHELEQHSLEDVARKLASYKKDNPDCNYRSMSAEILRFLDRIIALGGHVDTREQEARDRIKAIFDDAAGFRLGSRISQTAGNLTRTGLSGVGRLGKGTRRLGDKVLSGVTRRGRNKDGH</sequence>
<dbReference type="RefSeq" id="WP_217333514.1">
    <property type="nucleotide sequence ID" value="NZ_JAHQZT010000002.1"/>
</dbReference>
<keyword evidence="3" id="KW-1185">Reference proteome</keyword>
<evidence type="ECO:0000313" key="3">
    <source>
        <dbReference type="Proteomes" id="UP000755551"/>
    </source>
</evidence>
<comment type="caution">
    <text evidence="2">The sequence shown here is derived from an EMBL/GenBank/DDBJ whole genome shotgun (WGS) entry which is preliminary data.</text>
</comment>
<gene>
    <name evidence="2" type="ORF">KTN04_01850</name>
</gene>
<keyword evidence="1" id="KW-0812">Transmembrane</keyword>
<evidence type="ECO:0008006" key="4">
    <source>
        <dbReference type="Google" id="ProtNLM"/>
    </source>
</evidence>
<reference evidence="2 3" key="1">
    <citation type="submission" date="2021-06" db="EMBL/GenBank/DDBJ databases">
        <title>Bacterium isolated from marine sediment.</title>
        <authorList>
            <person name="Zhu K.-L."/>
            <person name="Du Z.-J."/>
            <person name="Liang Q.-Y."/>
        </authorList>
    </citation>
    <scope>NUCLEOTIDE SEQUENCE [LARGE SCALE GENOMIC DNA]</scope>
    <source>
        <strain evidence="2 3">A346</strain>
    </source>
</reference>